<gene>
    <name evidence="2" type="ORF">P154DRAFT_532092</name>
</gene>
<feature type="region of interest" description="Disordered" evidence="1">
    <location>
        <begin position="89"/>
        <end position="113"/>
    </location>
</feature>
<protein>
    <submittedName>
        <fullName evidence="2">Uncharacterized protein</fullName>
    </submittedName>
</protein>
<reference evidence="2" key="1">
    <citation type="journal article" date="2020" name="Stud. Mycol.">
        <title>101 Dothideomycetes genomes: a test case for predicting lifestyles and emergence of pathogens.</title>
        <authorList>
            <person name="Haridas S."/>
            <person name="Albert R."/>
            <person name="Binder M."/>
            <person name="Bloem J."/>
            <person name="Labutti K."/>
            <person name="Salamov A."/>
            <person name="Andreopoulos B."/>
            <person name="Baker S."/>
            <person name="Barry K."/>
            <person name="Bills G."/>
            <person name="Bluhm B."/>
            <person name="Cannon C."/>
            <person name="Castanera R."/>
            <person name="Culley D."/>
            <person name="Daum C."/>
            <person name="Ezra D."/>
            <person name="Gonzalez J."/>
            <person name="Henrissat B."/>
            <person name="Kuo A."/>
            <person name="Liang C."/>
            <person name="Lipzen A."/>
            <person name="Lutzoni F."/>
            <person name="Magnuson J."/>
            <person name="Mondo S."/>
            <person name="Nolan M."/>
            <person name="Ohm R."/>
            <person name="Pangilinan J."/>
            <person name="Park H.-J."/>
            <person name="Ramirez L."/>
            <person name="Alfaro M."/>
            <person name="Sun H."/>
            <person name="Tritt A."/>
            <person name="Yoshinaga Y."/>
            <person name="Zwiers L.-H."/>
            <person name="Turgeon B."/>
            <person name="Goodwin S."/>
            <person name="Spatafora J."/>
            <person name="Crous P."/>
            <person name="Grigoriev I."/>
        </authorList>
    </citation>
    <scope>NUCLEOTIDE SEQUENCE</scope>
    <source>
        <strain evidence="2">CBS 123094</strain>
    </source>
</reference>
<dbReference type="Proteomes" id="UP000799779">
    <property type="component" value="Unassembled WGS sequence"/>
</dbReference>
<evidence type="ECO:0000256" key="1">
    <source>
        <dbReference type="SAM" id="MobiDB-lite"/>
    </source>
</evidence>
<organism evidence="2 3">
    <name type="scientific">Amniculicola lignicola CBS 123094</name>
    <dbReference type="NCBI Taxonomy" id="1392246"/>
    <lineage>
        <taxon>Eukaryota</taxon>
        <taxon>Fungi</taxon>
        <taxon>Dikarya</taxon>
        <taxon>Ascomycota</taxon>
        <taxon>Pezizomycotina</taxon>
        <taxon>Dothideomycetes</taxon>
        <taxon>Pleosporomycetidae</taxon>
        <taxon>Pleosporales</taxon>
        <taxon>Amniculicolaceae</taxon>
        <taxon>Amniculicola</taxon>
    </lineage>
</organism>
<sequence>MYEKKIRPTPTKYHPNHKPRQQSPNPSFTTHAQYPNNPQPSPLASPPSPGPSHSLSSHYPKLANLKSTTTKDHTCLNIQSHTRLYLRSTLVTPPSPGKPLTAATSHASTSPSPNPVMGVAVSLLGLESRRSGLWILAVVIYEAKAVWQIRPKEGIIGICLIAYFGPGVTEARHGESSADGGCGVGELLTGEECNGNGDGETEAVEFEGEKGSEEDGEEN</sequence>
<feature type="compositionally biased region" description="Polar residues" evidence="1">
    <location>
        <begin position="21"/>
        <end position="34"/>
    </location>
</feature>
<accession>A0A6A5WSF3</accession>
<proteinExistence type="predicted"/>
<dbReference type="EMBL" id="ML977571">
    <property type="protein sequence ID" value="KAF2003729.1"/>
    <property type="molecule type" value="Genomic_DNA"/>
</dbReference>
<feature type="region of interest" description="Disordered" evidence="1">
    <location>
        <begin position="1"/>
        <end position="59"/>
    </location>
</feature>
<evidence type="ECO:0000313" key="3">
    <source>
        <dbReference type="Proteomes" id="UP000799779"/>
    </source>
</evidence>
<keyword evidence="3" id="KW-1185">Reference proteome</keyword>
<feature type="compositionally biased region" description="Low complexity" evidence="1">
    <location>
        <begin position="99"/>
        <end position="111"/>
    </location>
</feature>
<feature type="region of interest" description="Disordered" evidence="1">
    <location>
        <begin position="190"/>
        <end position="219"/>
    </location>
</feature>
<name>A0A6A5WSF3_9PLEO</name>
<dbReference type="AlphaFoldDB" id="A0A6A5WSF3"/>
<feature type="compositionally biased region" description="Pro residues" evidence="1">
    <location>
        <begin position="37"/>
        <end position="50"/>
    </location>
</feature>
<evidence type="ECO:0000313" key="2">
    <source>
        <dbReference type="EMBL" id="KAF2003729.1"/>
    </source>
</evidence>